<dbReference type="SUPFAM" id="SSF55073">
    <property type="entry name" value="Nucleotide cyclase"/>
    <property type="match status" value="1"/>
</dbReference>
<dbReference type="CDD" id="cd01949">
    <property type="entry name" value="GGDEF"/>
    <property type="match status" value="1"/>
</dbReference>
<dbReference type="InterPro" id="IPR035965">
    <property type="entry name" value="PAS-like_dom_sf"/>
</dbReference>
<evidence type="ECO:0000259" key="3">
    <source>
        <dbReference type="PROSITE" id="PS50887"/>
    </source>
</evidence>
<dbReference type="Proteomes" id="UP001499979">
    <property type="component" value="Unassembled WGS sequence"/>
</dbReference>
<dbReference type="SUPFAM" id="SSF141868">
    <property type="entry name" value="EAL domain-like"/>
    <property type="match status" value="1"/>
</dbReference>
<evidence type="ECO:0000259" key="1">
    <source>
        <dbReference type="PROSITE" id="PS50112"/>
    </source>
</evidence>
<dbReference type="PANTHER" id="PTHR44757:SF2">
    <property type="entry name" value="BIOFILM ARCHITECTURE MAINTENANCE PROTEIN MBAA"/>
    <property type="match status" value="1"/>
</dbReference>
<dbReference type="CDD" id="cd01948">
    <property type="entry name" value="EAL"/>
    <property type="match status" value="1"/>
</dbReference>
<dbReference type="SMART" id="SM00267">
    <property type="entry name" value="GGDEF"/>
    <property type="match status" value="1"/>
</dbReference>
<dbReference type="InterPro" id="IPR013656">
    <property type="entry name" value="PAS_4"/>
</dbReference>
<dbReference type="PROSITE" id="PS50887">
    <property type="entry name" value="GGDEF"/>
    <property type="match status" value="1"/>
</dbReference>
<dbReference type="InterPro" id="IPR052155">
    <property type="entry name" value="Biofilm_reg_signaling"/>
</dbReference>
<feature type="domain" description="EAL" evidence="2">
    <location>
        <begin position="304"/>
        <end position="555"/>
    </location>
</feature>
<reference evidence="4 5" key="1">
    <citation type="journal article" date="2019" name="Int. J. Syst. Evol. Microbiol.">
        <title>The Global Catalogue of Microorganisms (GCM) 10K type strain sequencing project: providing services to taxonomists for standard genome sequencing and annotation.</title>
        <authorList>
            <consortium name="The Broad Institute Genomics Platform"/>
            <consortium name="The Broad Institute Genome Sequencing Center for Infectious Disease"/>
            <person name="Wu L."/>
            <person name="Ma J."/>
        </authorList>
    </citation>
    <scope>NUCLEOTIDE SEQUENCE [LARGE SCALE GENOMIC DNA]</scope>
    <source>
        <strain evidence="4 5">JCM 11813</strain>
    </source>
</reference>
<dbReference type="NCBIfam" id="TIGR00254">
    <property type="entry name" value="GGDEF"/>
    <property type="match status" value="1"/>
</dbReference>
<dbReference type="InterPro" id="IPR029787">
    <property type="entry name" value="Nucleotide_cyclase"/>
</dbReference>
<dbReference type="SUPFAM" id="SSF55785">
    <property type="entry name" value="PYP-like sensor domain (PAS domain)"/>
    <property type="match status" value="1"/>
</dbReference>
<dbReference type="PANTHER" id="PTHR44757">
    <property type="entry name" value="DIGUANYLATE CYCLASE DGCP"/>
    <property type="match status" value="1"/>
</dbReference>
<dbReference type="InterPro" id="IPR043128">
    <property type="entry name" value="Rev_trsase/Diguanyl_cyclase"/>
</dbReference>
<gene>
    <name evidence="4" type="ORF">GCM10009606_38370</name>
</gene>
<comment type="caution">
    <text evidence="4">The sequence shown here is derived from an EMBL/GenBank/DDBJ whole genome shotgun (WGS) entry which is preliminary data.</text>
</comment>
<dbReference type="CDD" id="cd00130">
    <property type="entry name" value="PAS"/>
    <property type="match status" value="1"/>
</dbReference>
<organism evidence="4 5">
    <name type="scientific">Nocardioides aquiterrae</name>
    <dbReference type="NCBI Taxonomy" id="203799"/>
    <lineage>
        <taxon>Bacteria</taxon>
        <taxon>Bacillati</taxon>
        <taxon>Actinomycetota</taxon>
        <taxon>Actinomycetes</taxon>
        <taxon>Propionibacteriales</taxon>
        <taxon>Nocardioidaceae</taxon>
        <taxon>Nocardioides</taxon>
    </lineage>
</organism>
<dbReference type="SMART" id="SM00052">
    <property type="entry name" value="EAL"/>
    <property type="match status" value="1"/>
</dbReference>
<proteinExistence type="predicted"/>
<evidence type="ECO:0008006" key="6">
    <source>
        <dbReference type="Google" id="ProtNLM"/>
    </source>
</evidence>
<dbReference type="Pfam" id="PF08448">
    <property type="entry name" value="PAS_4"/>
    <property type="match status" value="1"/>
</dbReference>
<dbReference type="SMART" id="SM00091">
    <property type="entry name" value="PAS"/>
    <property type="match status" value="1"/>
</dbReference>
<dbReference type="Gene3D" id="3.20.20.450">
    <property type="entry name" value="EAL domain"/>
    <property type="match status" value="1"/>
</dbReference>
<feature type="domain" description="PAS" evidence="1">
    <location>
        <begin position="9"/>
        <end position="79"/>
    </location>
</feature>
<sequence length="557" mass="59030">MWSGRRHRTRRTYREQFERSAVPQAVCDGRARLVAVNAALARLLGRRAAVLTGRPVSELSHPTDPGDADVALARLLAGEVTTTQAERILEGPGGRPLPTLASVTALTDGASVVYQDLSRLRATQLEASRLEEELRDAALHDALTGLANRALLFDRLGHALTRETTSTAVLVVDLDHFRGINDERGNAIGDEVLVAVADRLRAAVRPSDTIGRLGGDEFVVVCEDADPAAGQEIAHRVLAALGPAVPTTAGSVRVGASIGVAVTPTAVGGSLLRHAETATYAAKAAGRGRVQLFDAGVAELARQRFELGVELARAVEADELHLHYQPIIDLGTGAVVGAEALARWDHPRLGPVPPDRFVAVAEAEGLTAALDRWVVCRALGEAARLLPPTAYVAVNLSARTLTDGQLRDWIRDAAGRAGLPPERVVLEVTESATMADPHTSARVLEDLCGNGFRIAIDDFGTGHSSLAYLRRLPVALLKVDRSFVAELTTDPGARAITASVVDLARTIGLTVVAEGVETVEQRAVLQALGATSGQGWLWSRAVAPAEAGDTFSRRYDV</sequence>
<feature type="domain" description="GGDEF" evidence="3">
    <location>
        <begin position="165"/>
        <end position="295"/>
    </location>
</feature>
<dbReference type="InterPro" id="IPR035919">
    <property type="entry name" value="EAL_sf"/>
</dbReference>
<accession>A0ABN1UL98</accession>
<dbReference type="EMBL" id="BAAAJE010000023">
    <property type="protein sequence ID" value="GAA1156671.1"/>
    <property type="molecule type" value="Genomic_DNA"/>
</dbReference>
<dbReference type="Pfam" id="PF00563">
    <property type="entry name" value="EAL"/>
    <property type="match status" value="1"/>
</dbReference>
<dbReference type="PROSITE" id="PS50883">
    <property type="entry name" value="EAL"/>
    <property type="match status" value="1"/>
</dbReference>
<evidence type="ECO:0000313" key="5">
    <source>
        <dbReference type="Proteomes" id="UP001499979"/>
    </source>
</evidence>
<dbReference type="InterPro" id="IPR001633">
    <property type="entry name" value="EAL_dom"/>
</dbReference>
<dbReference type="Gene3D" id="3.30.70.270">
    <property type="match status" value="1"/>
</dbReference>
<dbReference type="InterPro" id="IPR000160">
    <property type="entry name" value="GGDEF_dom"/>
</dbReference>
<keyword evidence="5" id="KW-1185">Reference proteome</keyword>
<dbReference type="NCBIfam" id="TIGR00229">
    <property type="entry name" value="sensory_box"/>
    <property type="match status" value="1"/>
</dbReference>
<dbReference type="RefSeq" id="WP_343909233.1">
    <property type="nucleotide sequence ID" value="NZ_BAAAJE010000023.1"/>
</dbReference>
<evidence type="ECO:0000259" key="2">
    <source>
        <dbReference type="PROSITE" id="PS50883"/>
    </source>
</evidence>
<dbReference type="InterPro" id="IPR000014">
    <property type="entry name" value="PAS"/>
</dbReference>
<dbReference type="Gene3D" id="3.30.450.20">
    <property type="entry name" value="PAS domain"/>
    <property type="match status" value="1"/>
</dbReference>
<dbReference type="Pfam" id="PF00990">
    <property type="entry name" value="GGDEF"/>
    <property type="match status" value="1"/>
</dbReference>
<evidence type="ECO:0000313" key="4">
    <source>
        <dbReference type="EMBL" id="GAA1156671.1"/>
    </source>
</evidence>
<name>A0ABN1UL98_9ACTN</name>
<dbReference type="PROSITE" id="PS50112">
    <property type="entry name" value="PAS"/>
    <property type="match status" value="1"/>
</dbReference>
<protein>
    <recommendedName>
        <fullName evidence="6">EAL domain-containing protein</fullName>
    </recommendedName>
</protein>